<proteinExistence type="predicted"/>
<evidence type="ECO:0000313" key="3">
    <source>
        <dbReference type="Proteomes" id="UP000239687"/>
    </source>
</evidence>
<dbReference type="InterPro" id="IPR054232">
    <property type="entry name" value="DUF6957"/>
</dbReference>
<gene>
    <name evidence="2" type="ORF">C5612_30465</name>
</gene>
<name>A0A2S8H3N8_9PSED</name>
<dbReference type="EMBL" id="PUIN01000024">
    <property type="protein sequence ID" value="PQO96418.1"/>
    <property type="molecule type" value="Genomic_DNA"/>
</dbReference>
<comment type="caution">
    <text evidence="2">The sequence shown here is derived from an EMBL/GenBank/DDBJ whole genome shotgun (WGS) entry which is preliminary data.</text>
</comment>
<organism evidence="2 3">
    <name type="scientific">Pseudomonas frederiksbergensis</name>
    <dbReference type="NCBI Taxonomy" id="104087"/>
    <lineage>
        <taxon>Bacteria</taxon>
        <taxon>Pseudomonadati</taxon>
        <taxon>Pseudomonadota</taxon>
        <taxon>Gammaproteobacteria</taxon>
        <taxon>Pseudomonadales</taxon>
        <taxon>Pseudomonadaceae</taxon>
        <taxon>Pseudomonas</taxon>
    </lineage>
</organism>
<evidence type="ECO:0000313" key="2">
    <source>
        <dbReference type="EMBL" id="PQO96418.1"/>
    </source>
</evidence>
<reference evidence="2 3" key="1">
    <citation type="submission" date="2018-02" db="EMBL/GenBank/DDBJ databases">
        <title>Draft genome sequencing of Pseudomonas frederiksbergensis 11-D3.</title>
        <authorList>
            <person name="Zheng B.-X."/>
        </authorList>
    </citation>
    <scope>NUCLEOTIDE SEQUENCE [LARGE SCALE GENOMIC DNA]</scope>
    <source>
        <strain evidence="2 3">11-D3</strain>
    </source>
</reference>
<accession>A0A2S8H3N8</accession>
<protein>
    <recommendedName>
        <fullName evidence="1">DUF6957 domain-containing protein</fullName>
    </recommendedName>
</protein>
<evidence type="ECO:0000259" key="1">
    <source>
        <dbReference type="Pfam" id="PF22275"/>
    </source>
</evidence>
<dbReference type="Proteomes" id="UP000239687">
    <property type="component" value="Unassembled WGS sequence"/>
</dbReference>
<feature type="domain" description="DUF6957" evidence="1">
    <location>
        <begin position="11"/>
        <end position="120"/>
    </location>
</feature>
<sequence>MLDDTGVPLNGSSEDVEVLKNHLLEKYPRKPFCLVEEWTIFRADVSHTDLEKIEKAGHEPLFVFAHKVVHDSRSRFQPGDWVRSSMAISFDGVMFETKNTVYALMGGGQERLANLKTIFSFF</sequence>
<dbReference type="AlphaFoldDB" id="A0A2S8H3N8"/>
<dbReference type="Pfam" id="PF22275">
    <property type="entry name" value="DUF6957"/>
    <property type="match status" value="1"/>
</dbReference>